<keyword evidence="1 3" id="KW-0808">Transferase</keyword>
<reference evidence="4" key="1">
    <citation type="journal article" date="2019" name="Int. J. Syst. Evol. Microbiol.">
        <title>The Global Catalogue of Microorganisms (GCM) 10K type strain sequencing project: providing services to taxonomists for standard genome sequencing and annotation.</title>
        <authorList>
            <consortium name="The Broad Institute Genomics Platform"/>
            <consortium name="The Broad Institute Genome Sequencing Center for Infectious Disease"/>
            <person name="Wu L."/>
            <person name="Ma J."/>
        </authorList>
    </citation>
    <scope>NUCLEOTIDE SEQUENCE [LARGE SCALE GENOMIC DNA]</scope>
    <source>
        <strain evidence="4">CCUG 73951</strain>
    </source>
</reference>
<dbReference type="Proteomes" id="UP001596494">
    <property type="component" value="Unassembled WGS sequence"/>
</dbReference>
<dbReference type="PROSITE" id="PS51186">
    <property type="entry name" value="GNAT"/>
    <property type="match status" value="1"/>
</dbReference>
<dbReference type="InterPro" id="IPR000182">
    <property type="entry name" value="GNAT_dom"/>
</dbReference>
<protein>
    <submittedName>
        <fullName evidence="3">GNAT family N-acetyltransferase</fullName>
        <ecNumber evidence="3">2.3.-.-</ecNumber>
    </submittedName>
</protein>
<dbReference type="GO" id="GO:0016746">
    <property type="term" value="F:acyltransferase activity"/>
    <property type="evidence" value="ECO:0007669"/>
    <property type="project" value="UniProtKB-KW"/>
</dbReference>
<dbReference type="InterPro" id="IPR050769">
    <property type="entry name" value="NAT_camello-type"/>
</dbReference>
<sequence>MSNSPIVKQYTNEYQAEVVNLILHIQQKEYNIPITKRDQPDLYTIEDFYQTGKGNFWIAVYNNKVVGTISLLDIGNNQVALRKMFVDQEFRGAMFKTASLLLNKAIKWVEEKSIKTVYLGTTPQFLAAHRFYEKNGFTSIGVNELPENFPLLQVDRKFYQYSLS</sequence>
<evidence type="ECO:0000256" key="1">
    <source>
        <dbReference type="ARBA" id="ARBA00022679"/>
    </source>
</evidence>
<dbReference type="EC" id="2.3.-.-" evidence="3"/>
<dbReference type="Gene3D" id="3.40.630.30">
    <property type="match status" value="1"/>
</dbReference>
<accession>A0ABW2K1K1</accession>
<evidence type="ECO:0000313" key="4">
    <source>
        <dbReference type="Proteomes" id="UP001596494"/>
    </source>
</evidence>
<dbReference type="PANTHER" id="PTHR13947:SF37">
    <property type="entry name" value="LD18367P"/>
    <property type="match status" value="1"/>
</dbReference>
<keyword evidence="4" id="KW-1185">Reference proteome</keyword>
<dbReference type="InterPro" id="IPR016181">
    <property type="entry name" value="Acyl_CoA_acyltransferase"/>
</dbReference>
<dbReference type="PANTHER" id="PTHR13947">
    <property type="entry name" value="GNAT FAMILY N-ACETYLTRANSFERASE"/>
    <property type="match status" value="1"/>
</dbReference>
<name>A0ABW2K1K1_9BACI</name>
<evidence type="ECO:0000259" key="2">
    <source>
        <dbReference type="PROSITE" id="PS51186"/>
    </source>
</evidence>
<evidence type="ECO:0000313" key="3">
    <source>
        <dbReference type="EMBL" id="MFC7320031.1"/>
    </source>
</evidence>
<keyword evidence="3" id="KW-0012">Acyltransferase</keyword>
<gene>
    <name evidence="3" type="ORF">ACFQMN_03920</name>
</gene>
<dbReference type="SUPFAM" id="SSF55729">
    <property type="entry name" value="Acyl-CoA N-acyltransferases (Nat)"/>
    <property type="match status" value="1"/>
</dbReference>
<feature type="domain" description="N-acetyltransferase" evidence="2">
    <location>
        <begin position="5"/>
        <end position="157"/>
    </location>
</feature>
<dbReference type="EMBL" id="JBHTBY010000002">
    <property type="protein sequence ID" value="MFC7320031.1"/>
    <property type="molecule type" value="Genomic_DNA"/>
</dbReference>
<comment type="caution">
    <text evidence="3">The sequence shown here is derived from an EMBL/GenBank/DDBJ whole genome shotgun (WGS) entry which is preliminary data.</text>
</comment>
<proteinExistence type="predicted"/>
<organism evidence="3 4">
    <name type="scientific">Halobacillus campisalis</name>
    <dbReference type="NCBI Taxonomy" id="435909"/>
    <lineage>
        <taxon>Bacteria</taxon>
        <taxon>Bacillati</taxon>
        <taxon>Bacillota</taxon>
        <taxon>Bacilli</taxon>
        <taxon>Bacillales</taxon>
        <taxon>Bacillaceae</taxon>
        <taxon>Halobacillus</taxon>
    </lineage>
</organism>
<dbReference type="CDD" id="cd04301">
    <property type="entry name" value="NAT_SF"/>
    <property type="match status" value="1"/>
</dbReference>
<dbReference type="Pfam" id="PF00583">
    <property type="entry name" value="Acetyltransf_1"/>
    <property type="match status" value="1"/>
</dbReference>
<dbReference type="RefSeq" id="WP_289217052.1">
    <property type="nucleotide sequence ID" value="NZ_JAPVRC010000011.1"/>
</dbReference>